<organism evidence="1 2">
    <name type="scientific">Zizania palustris</name>
    <name type="common">Northern wild rice</name>
    <dbReference type="NCBI Taxonomy" id="103762"/>
    <lineage>
        <taxon>Eukaryota</taxon>
        <taxon>Viridiplantae</taxon>
        <taxon>Streptophyta</taxon>
        <taxon>Embryophyta</taxon>
        <taxon>Tracheophyta</taxon>
        <taxon>Spermatophyta</taxon>
        <taxon>Magnoliopsida</taxon>
        <taxon>Liliopsida</taxon>
        <taxon>Poales</taxon>
        <taxon>Poaceae</taxon>
        <taxon>BOP clade</taxon>
        <taxon>Oryzoideae</taxon>
        <taxon>Oryzeae</taxon>
        <taxon>Zizaniinae</taxon>
        <taxon>Zizania</taxon>
    </lineage>
</organism>
<reference evidence="1" key="2">
    <citation type="submission" date="2021-02" db="EMBL/GenBank/DDBJ databases">
        <authorList>
            <person name="Kimball J.A."/>
            <person name="Haas M.W."/>
            <person name="Macchietto M."/>
            <person name="Kono T."/>
            <person name="Duquette J."/>
            <person name="Shao M."/>
        </authorList>
    </citation>
    <scope>NUCLEOTIDE SEQUENCE</scope>
    <source>
        <tissue evidence="1">Fresh leaf tissue</tissue>
    </source>
</reference>
<gene>
    <name evidence="1" type="ORF">GUJ93_ZPchr0007g5345</name>
</gene>
<evidence type="ECO:0000313" key="2">
    <source>
        <dbReference type="Proteomes" id="UP000729402"/>
    </source>
</evidence>
<accession>A0A8J5VQZ2</accession>
<proteinExistence type="predicted"/>
<keyword evidence="2" id="KW-1185">Reference proteome</keyword>
<dbReference type="EMBL" id="JAAALK010000282">
    <property type="protein sequence ID" value="KAG8077265.1"/>
    <property type="molecule type" value="Genomic_DNA"/>
</dbReference>
<name>A0A8J5VQZ2_ZIZPA</name>
<sequence length="125" mass="14353">MDNEMFHIIVDYFPPLPPVSCAGRTSSGRESMRWCHSAPRRQRSEVREKWGIDQGSEFLGRWCPAFGRSIGYLNPSLHLLQIRETVIKSASWGQSKLAHLPDHYEAFRKELDSVKQARLLAEDSP</sequence>
<dbReference type="AlphaFoldDB" id="A0A8J5VQZ2"/>
<dbReference type="Proteomes" id="UP000729402">
    <property type="component" value="Unassembled WGS sequence"/>
</dbReference>
<reference evidence="1" key="1">
    <citation type="journal article" date="2021" name="bioRxiv">
        <title>Whole Genome Assembly and Annotation of Northern Wild Rice, Zizania palustris L., Supports a Whole Genome Duplication in the Zizania Genus.</title>
        <authorList>
            <person name="Haas M."/>
            <person name="Kono T."/>
            <person name="Macchietto M."/>
            <person name="Millas R."/>
            <person name="McGilp L."/>
            <person name="Shao M."/>
            <person name="Duquette J."/>
            <person name="Hirsch C.N."/>
            <person name="Kimball J."/>
        </authorList>
    </citation>
    <scope>NUCLEOTIDE SEQUENCE</scope>
    <source>
        <tissue evidence="1">Fresh leaf tissue</tissue>
    </source>
</reference>
<evidence type="ECO:0000313" key="1">
    <source>
        <dbReference type="EMBL" id="KAG8077265.1"/>
    </source>
</evidence>
<comment type="caution">
    <text evidence="1">The sequence shown here is derived from an EMBL/GenBank/DDBJ whole genome shotgun (WGS) entry which is preliminary data.</text>
</comment>
<protein>
    <submittedName>
        <fullName evidence="1">Uncharacterized protein</fullName>
    </submittedName>
</protein>